<reference evidence="1" key="1">
    <citation type="submission" date="2021-01" db="EMBL/GenBank/DDBJ databases">
        <authorList>
            <consortium name="Genoscope - CEA"/>
            <person name="William W."/>
        </authorList>
    </citation>
    <scope>NUCLEOTIDE SEQUENCE</scope>
</reference>
<gene>
    <name evidence="1" type="ORF">PPENT_87.1.T0010583</name>
</gene>
<keyword evidence="2" id="KW-1185">Reference proteome</keyword>
<dbReference type="EMBL" id="CAJJDO010000001">
    <property type="protein sequence ID" value="CAD8132382.1"/>
    <property type="molecule type" value="Genomic_DNA"/>
</dbReference>
<protein>
    <submittedName>
        <fullName evidence="1">Uncharacterized protein</fullName>
    </submittedName>
</protein>
<name>A0A8S1RY48_9CILI</name>
<organism evidence="1 2">
    <name type="scientific">Paramecium pentaurelia</name>
    <dbReference type="NCBI Taxonomy" id="43138"/>
    <lineage>
        <taxon>Eukaryota</taxon>
        <taxon>Sar</taxon>
        <taxon>Alveolata</taxon>
        <taxon>Ciliophora</taxon>
        <taxon>Intramacronucleata</taxon>
        <taxon>Oligohymenophorea</taxon>
        <taxon>Peniculida</taxon>
        <taxon>Parameciidae</taxon>
        <taxon>Paramecium</taxon>
    </lineage>
</organism>
<evidence type="ECO:0000313" key="1">
    <source>
        <dbReference type="EMBL" id="CAD8132382.1"/>
    </source>
</evidence>
<accession>A0A8S1RY48</accession>
<dbReference type="AlphaFoldDB" id="A0A8S1RY48"/>
<comment type="caution">
    <text evidence="1">The sequence shown here is derived from an EMBL/GenBank/DDBJ whole genome shotgun (WGS) entry which is preliminary data.</text>
</comment>
<dbReference type="OrthoDB" id="312403at2759"/>
<sequence length="166" mass="19400">MKKSIVECDLDEQIADEQTNLNERKDQLIIQHNKIKQTIQHFCDQTYISSSININPSKIQIMNAAVYEDLMSYIANFVNQQDMNLVLSLSSIDHQSQNRLQNYTLKHSIIIEFDQKLQQELLQTIEKILIHVGEKIEQICINAYLHGDQNLNNELQVLLNQYMNIL</sequence>
<dbReference type="Proteomes" id="UP000689195">
    <property type="component" value="Unassembled WGS sequence"/>
</dbReference>
<evidence type="ECO:0000313" key="2">
    <source>
        <dbReference type="Proteomes" id="UP000689195"/>
    </source>
</evidence>
<proteinExistence type="predicted"/>